<dbReference type="PANTHER" id="PTHR43046:SF14">
    <property type="entry name" value="MUTT_NUDIX FAMILY PROTEIN"/>
    <property type="match status" value="1"/>
</dbReference>
<sequence length="133" mass="15079">MGSRGAVVLIEEGHIALIKRIRDGSMYYVFPGGGILAHETPEAAAKREAFEELGVQVEIERLFTKIDYQGIQYFFMARRIGGIFGTGLGEEYTDPKRQRGTYEPVWVRLEELQTIQVKPMEVAGELQRLSEEN</sequence>
<evidence type="ECO:0000256" key="1">
    <source>
        <dbReference type="ARBA" id="ARBA00001946"/>
    </source>
</evidence>
<dbReference type="CDD" id="cd04669">
    <property type="entry name" value="NUDIX_Hydrolase"/>
    <property type="match status" value="1"/>
</dbReference>
<reference evidence="4 5" key="1">
    <citation type="submission" date="2020-07" db="EMBL/GenBank/DDBJ databases">
        <title>Screening of a cold-adapted Planococcus bacterium producing protease in traditional shrimp paste and protease identification by genome sequencing.</title>
        <authorList>
            <person name="Gao R."/>
            <person name="Leng W."/>
            <person name="Chu Q."/>
            <person name="Wu X."/>
            <person name="Liu H."/>
            <person name="Li X."/>
        </authorList>
    </citation>
    <scope>NUCLEOTIDE SEQUENCE [LARGE SCALE GENOMIC DNA]</scope>
    <source>
        <strain evidence="4 5">XJ11</strain>
    </source>
</reference>
<dbReference type="GO" id="GO:0016787">
    <property type="term" value="F:hydrolase activity"/>
    <property type="evidence" value="ECO:0007669"/>
    <property type="project" value="UniProtKB-KW"/>
</dbReference>
<accession>A0A7D7MG91</accession>
<dbReference type="SUPFAM" id="SSF55811">
    <property type="entry name" value="Nudix"/>
    <property type="match status" value="1"/>
</dbReference>
<keyword evidence="5" id="KW-1185">Reference proteome</keyword>
<evidence type="ECO:0000313" key="4">
    <source>
        <dbReference type="EMBL" id="QMT17347.1"/>
    </source>
</evidence>
<dbReference type="RefSeq" id="WP_182092048.1">
    <property type="nucleotide sequence ID" value="NZ_CP059540.1"/>
</dbReference>
<dbReference type="InterPro" id="IPR015797">
    <property type="entry name" value="NUDIX_hydrolase-like_dom_sf"/>
</dbReference>
<dbReference type="PROSITE" id="PS00893">
    <property type="entry name" value="NUDIX_BOX"/>
    <property type="match status" value="1"/>
</dbReference>
<keyword evidence="2" id="KW-0378">Hydrolase</keyword>
<feature type="domain" description="Nudix hydrolase" evidence="3">
    <location>
        <begin position="1"/>
        <end position="130"/>
    </location>
</feature>
<dbReference type="Gene3D" id="3.90.79.10">
    <property type="entry name" value="Nucleoside Triphosphate Pyrophosphohydrolase"/>
    <property type="match status" value="1"/>
</dbReference>
<proteinExistence type="predicted"/>
<dbReference type="PANTHER" id="PTHR43046">
    <property type="entry name" value="GDP-MANNOSE MANNOSYL HYDROLASE"/>
    <property type="match status" value="1"/>
</dbReference>
<dbReference type="EMBL" id="CP059540">
    <property type="protein sequence ID" value="QMT17347.1"/>
    <property type="molecule type" value="Genomic_DNA"/>
</dbReference>
<name>A0A7D7MG91_PLAMR</name>
<dbReference type="KEGG" id="pdec:H1Q58_15565"/>
<gene>
    <name evidence="4" type="ORF">H1Q58_15565</name>
</gene>
<dbReference type="InterPro" id="IPR000086">
    <property type="entry name" value="NUDIX_hydrolase_dom"/>
</dbReference>
<dbReference type="Proteomes" id="UP000514716">
    <property type="component" value="Chromosome"/>
</dbReference>
<dbReference type="PROSITE" id="PS51462">
    <property type="entry name" value="NUDIX"/>
    <property type="match status" value="1"/>
</dbReference>
<evidence type="ECO:0000313" key="5">
    <source>
        <dbReference type="Proteomes" id="UP000514716"/>
    </source>
</evidence>
<dbReference type="Pfam" id="PF00293">
    <property type="entry name" value="NUDIX"/>
    <property type="match status" value="1"/>
</dbReference>
<evidence type="ECO:0000256" key="2">
    <source>
        <dbReference type="ARBA" id="ARBA00022801"/>
    </source>
</evidence>
<evidence type="ECO:0000259" key="3">
    <source>
        <dbReference type="PROSITE" id="PS51462"/>
    </source>
</evidence>
<dbReference type="InterPro" id="IPR020084">
    <property type="entry name" value="NUDIX_hydrolase_CS"/>
</dbReference>
<comment type="cofactor">
    <cofactor evidence="1">
        <name>Mg(2+)</name>
        <dbReference type="ChEBI" id="CHEBI:18420"/>
    </cofactor>
</comment>
<dbReference type="AlphaFoldDB" id="A0A7D7MG91"/>
<organism evidence="4 5">
    <name type="scientific">Planococcus maritimus</name>
    <dbReference type="NCBI Taxonomy" id="192421"/>
    <lineage>
        <taxon>Bacteria</taxon>
        <taxon>Bacillati</taxon>
        <taxon>Bacillota</taxon>
        <taxon>Bacilli</taxon>
        <taxon>Bacillales</taxon>
        <taxon>Caryophanaceae</taxon>
        <taxon>Planococcus</taxon>
    </lineage>
</organism>
<protein>
    <submittedName>
        <fullName evidence="4">NUDIX domain-containing protein</fullName>
    </submittedName>
</protein>